<feature type="signal peptide" evidence="1">
    <location>
        <begin position="1"/>
        <end position="19"/>
    </location>
</feature>
<dbReference type="EMBL" id="HBNS01028934">
    <property type="protein sequence ID" value="CAE4622125.1"/>
    <property type="molecule type" value="Transcribed_RNA"/>
</dbReference>
<organism evidence="2">
    <name type="scientific">Ditylum brightwellii</name>
    <dbReference type="NCBI Taxonomy" id="49249"/>
    <lineage>
        <taxon>Eukaryota</taxon>
        <taxon>Sar</taxon>
        <taxon>Stramenopiles</taxon>
        <taxon>Ochrophyta</taxon>
        <taxon>Bacillariophyta</taxon>
        <taxon>Mediophyceae</taxon>
        <taxon>Lithodesmiophycidae</taxon>
        <taxon>Lithodesmiales</taxon>
        <taxon>Lithodesmiaceae</taxon>
        <taxon>Ditylum</taxon>
    </lineage>
</organism>
<protein>
    <submittedName>
        <fullName evidence="2">Uncharacterized protein</fullName>
    </submittedName>
</protein>
<sequence>MKSSAFLLTLLSPFNPTTSFVVHSSRRRYKSNISSTSPSSFPFSVLSSPPSTFCSERRRTNLNSCKDDDLPQPKTIDASLVKAAKIKLEWEVSEEMNSKPALDLSFREKKGDELFLSEQAFVARDTLTTKNTKEEEEEHLEEVEKERWEDGHVWFETCAELRQLGILPSNTETDKDDYSMCIIESVPQLLRLDTNMVLNTTQLLLSYGFDLSSISSSSSKTFLSILTYPPDSIQYAIESFLKNMMAAPSASFVLAVCKTNPELLLSGIQGGIQELTVKNALGKASDAMYSANQKVAVDSANVLKEIRAKNTKNM</sequence>
<evidence type="ECO:0000256" key="1">
    <source>
        <dbReference type="SAM" id="SignalP"/>
    </source>
</evidence>
<keyword evidence="1" id="KW-0732">Signal</keyword>
<proteinExistence type="predicted"/>
<feature type="chain" id="PRO_5030521675" evidence="1">
    <location>
        <begin position="20"/>
        <end position="314"/>
    </location>
</feature>
<accession>A0A7S4V371</accession>
<dbReference type="AlphaFoldDB" id="A0A7S4V371"/>
<gene>
    <name evidence="2" type="ORF">DBRI00130_LOCUS22737</name>
</gene>
<name>A0A7S4V371_9STRA</name>
<reference evidence="2" key="1">
    <citation type="submission" date="2021-01" db="EMBL/GenBank/DDBJ databases">
        <authorList>
            <person name="Corre E."/>
            <person name="Pelletier E."/>
            <person name="Niang G."/>
            <person name="Scheremetjew M."/>
            <person name="Finn R."/>
            <person name="Kale V."/>
            <person name="Holt S."/>
            <person name="Cochrane G."/>
            <person name="Meng A."/>
            <person name="Brown T."/>
            <person name="Cohen L."/>
        </authorList>
    </citation>
    <scope>NUCLEOTIDE SEQUENCE</scope>
    <source>
        <strain evidence="2">GSO104</strain>
    </source>
</reference>
<evidence type="ECO:0000313" key="2">
    <source>
        <dbReference type="EMBL" id="CAE4622125.1"/>
    </source>
</evidence>